<name>A0A7X5YKK6_9CAUL</name>
<dbReference type="Proteomes" id="UP000587415">
    <property type="component" value="Unassembled WGS sequence"/>
</dbReference>
<feature type="domain" description="ABC-type transport auxiliary lipoprotein component" evidence="2">
    <location>
        <begin position="42"/>
        <end position="197"/>
    </location>
</feature>
<dbReference type="Pfam" id="PF03886">
    <property type="entry name" value="ABC_trans_aux"/>
    <property type="match status" value="1"/>
</dbReference>
<keyword evidence="4" id="KW-1185">Reference proteome</keyword>
<proteinExistence type="predicted"/>
<dbReference type="AlphaFoldDB" id="A0A7X5YKK6"/>
<dbReference type="EMBL" id="JAATJM010000001">
    <property type="protein sequence ID" value="NJC41628.1"/>
    <property type="molecule type" value="Genomic_DNA"/>
</dbReference>
<comment type="caution">
    <text evidence="3">The sequence shown here is derived from an EMBL/GenBank/DDBJ whole genome shotgun (WGS) entry which is preliminary data.</text>
</comment>
<dbReference type="SUPFAM" id="SSF159594">
    <property type="entry name" value="XCC0632-like"/>
    <property type="match status" value="1"/>
</dbReference>
<evidence type="ECO:0000313" key="4">
    <source>
        <dbReference type="Proteomes" id="UP000587415"/>
    </source>
</evidence>
<sequence length="205" mass="21861">MTLRAITRLAAAGALAALVGACALLSSPDPVQLYRFGSDASTSPTSPMAQSPMPVLMRPVNFPEASKGDRILGVTGLEAAYIKGARWVSPAEDLYGQSLQAAFASQATRVRIIGLREASTAVRTLDIDIQAFEARYAAPGAVPEVLVTARARILRYPERTVVTEKAFTVRQPAAENRIGAIVEAFDMASRDLNTQIVSWTEANVG</sequence>
<dbReference type="InterPro" id="IPR005586">
    <property type="entry name" value="ABC_trans_aux"/>
</dbReference>
<dbReference type="PROSITE" id="PS51257">
    <property type="entry name" value="PROKAR_LIPOPROTEIN"/>
    <property type="match status" value="1"/>
</dbReference>
<organism evidence="3 4">
    <name type="scientific">Brevundimonas alba</name>
    <dbReference type="NCBI Taxonomy" id="74314"/>
    <lineage>
        <taxon>Bacteria</taxon>
        <taxon>Pseudomonadati</taxon>
        <taxon>Pseudomonadota</taxon>
        <taxon>Alphaproteobacteria</taxon>
        <taxon>Caulobacterales</taxon>
        <taxon>Caulobacteraceae</taxon>
        <taxon>Brevundimonas</taxon>
    </lineage>
</organism>
<feature type="signal peptide" evidence="1">
    <location>
        <begin position="1"/>
        <end position="16"/>
    </location>
</feature>
<evidence type="ECO:0000313" key="3">
    <source>
        <dbReference type="EMBL" id="NJC41628.1"/>
    </source>
</evidence>
<reference evidence="3 4" key="1">
    <citation type="submission" date="2020-03" db="EMBL/GenBank/DDBJ databases">
        <title>Genomic Encyclopedia of Type Strains, Phase IV (KMG-IV): sequencing the most valuable type-strain genomes for metagenomic binning, comparative biology and taxonomic classification.</title>
        <authorList>
            <person name="Goeker M."/>
        </authorList>
    </citation>
    <scope>NUCLEOTIDE SEQUENCE [LARGE SCALE GENOMIC DNA]</scope>
    <source>
        <strain evidence="3 4">DSM 4736</strain>
    </source>
</reference>
<evidence type="ECO:0000256" key="1">
    <source>
        <dbReference type="SAM" id="SignalP"/>
    </source>
</evidence>
<keyword evidence="1" id="KW-0732">Signal</keyword>
<dbReference type="Gene3D" id="3.40.50.10610">
    <property type="entry name" value="ABC-type transport auxiliary lipoprotein component"/>
    <property type="match status" value="1"/>
</dbReference>
<accession>A0A7X5YKK6</accession>
<protein>
    <submittedName>
        <fullName evidence="3">Cholesterol transport system auxiliary component</fullName>
    </submittedName>
</protein>
<evidence type="ECO:0000259" key="2">
    <source>
        <dbReference type="Pfam" id="PF03886"/>
    </source>
</evidence>
<feature type="chain" id="PRO_5031324481" evidence="1">
    <location>
        <begin position="17"/>
        <end position="205"/>
    </location>
</feature>
<gene>
    <name evidence="3" type="ORF">GGQ87_001886</name>
</gene>
<dbReference type="RefSeq" id="WP_168046887.1">
    <property type="nucleotide sequence ID" value="NZ_JAATJM010000001.1"/>
</dbReference>